<dbReference type="AlphaFoldDB" id="A0A2V3V2H8"/>
<organism evidence="2 3">
    <name type="scientific">Blastomonas natatoria</name>
    <dbReference type="NCBI Taxonomy" id="34015"/>
    <lineage>
        <taxon>Bacteria</taxon>
        <taxon>Pseudomonadati</taxon>
        <taxon>Pseudomonadota</taxon>
        <taxon>Alphaproteobacteria</taxon>
        <taxon>Sphingomonadales</taxon>
        <taxon>Sphingomonadaceae</taxon>
        <taxon>Blastomonas</taxon>
    </lineage>
</organism>
<keyword evidence="1" id="KW-0732">Signal</keyword>
<keyword evidence="3" id="KW-1185">Reference proteome</keyword>
<evidence type="ECO:0008006" key="4">
    <source>
        <dbReference type="Google" id="ProtNLM"/>
    </source>
</evidence>
<comment type="caution">
    <text evidence="2">The sequence shown here is derived from an EMBL/GenBank/DDBJ whole genome shotgun (WGS) entry which is preliminary data.</text>
</comment>
<reference evidence="2 3" key="1">
    <citation type="submission" date="2018-05" db="EMBL/GenBank/DDBJ databases">
        <title>Genomic Encyclopedia of Type Strains, Phase IV (KMG-IV): sequencing the most valuable type-strain genomes for metagenomic binning, comparative biology and taxonomic classification.</title>
        <authorList>
            <person name="Goeker M."/>
        </authorList>
    </citation>
    <scope>NUCLEOTIDE SEQUENCE [LARGE SCALE GENOMIC DNA]</scope>
    <source>
        <strain evidence="2 3">DSM 3183</strain>
    </source>
</reference>
<dbReference type="Proteomes" id="UP000248014">
    <property type="component" value="Unassembled WGS sequence"/>
</dbReference>
<name>A0A2V3V2H8_9SPHN</name>
<sequence length="204" mass="21875">MRLALGLAALALIATPAVAGKKQAQADADWWARLSSSKPDDISDLIGVVDDPMETFVRVDSRAVYQAQNMEGGVSKADSYLIAEIDRKTGQATYTYVFHAVYSARSGFRLVRMNAEGPEGAVPLDMVNLPGDVDGCQRYGCLFAMEAHAIVPRAVLDYAAAKPADSPWKMRLAFDGGHGDRETAPVEVAAFLAKVDAVTAQLAR</sequence>
<feature type="signal peptide" evidence="1">
    <location>
        <begin position="1"/>
        <end position="19"/>
    </location>
</feature>
<protein>
    <recommendedName>
        <fullName evidence="4">Invasion protein IalB</fullName>
    </recommendedName>
</protein>
<feature type="chain" id="PRO_5015978340" description="Invasion protein IalB" evidence="1">
    <location>
        <begin position="20"/>
        <end position="204"/>
    </location>
</feature>
<dbReference type="EMBL" id="QJJM01000006">
    <property type="protein sequence ID" value="PXW75953.1"/>
    <property type="molecule type" value="Genomic_DNA"/>
</dbReference>
<gene>
    <name evidence="2" type="ORF">C7451_106117</name>
</gene>
<proteinExistence type="predicted"/>
<evidence type="ECO:0000313" key="3">
    <source>
        <dbReference type="Proteomes" id="UP000248014"/>
    </source>
</evidence>
<accession>A0A2V3V2H8</accession>
<evidence type="ECO:0000256" key="1">
    <source>
        <dbReference type="SAM" id="SignalP"/>
    </source>
</evidence>
<evidence type="ECO:0000313" key="2">
    <source>
        <dbReference type="EMBL" id="PXW75953.1"/>
    </source>
</evidence>